<proteinExistence type="predicted"/>
<organism evidence="2 3">
    <name type="scientific">Cloacibacillus evryensis</name>
    <dbReference type="NCBI Taxonomy" id="508460"/>
    <lineage>
        <taxon>Bacteria</taxon>
        <taxon>Thermotogati</taxon>
        <taxon>Synergistota</taxon>
        <taxon>Synergistia</taxon>
        <taxon>Synergistales</taxon>
        <taxon>Synergistaceae</taxon>
        <taxon>Cloacibacillus</taxon>
    </lineage>
</organism>
<sequence length="160" mass="17349">MKNIWRIIFVLLVCGISFASTPSYAAEVAVVDVASVIDSSLPGKAGQKYIDKAKSDLEAELDRYVKGLAGTVDKQALASRKHAEIAERFNQEFARVSDILLEKLREAAHSWLKNNKSGVKVLISGSSVMAVSPEADVSADILRLLNKVTIDFTKNVGSGR</sequence>
<dbReference type="Gene3D" id="3.30.910.20">
    <property type="entry name" value="Skp domain"/>
    <property type="match status" value="1"/>
</dbReference>
<evidence type="ECO:0000313" key="2">
    <source>
        <dbReference type="EMBL" id="MCQ4815136.1"/>
    </source>
</evidence>
<dbReference type="SUPFAM" id="SSF111384">
    <property type="entry name" value="OmpH-like"/>
    <property type="match status" value="1"/>
</dbReference>
<dbReference type="InterPro" id="IPR024930">
    <property type="entry name" value="Skp_dom_sf"/>
</dbReference>
<dbReference type="GO" id="GO:0051082">
    <property type="term" value="F:unfolded protein binding"/>
    <property type="evidence" value="ECO:0007669"/>
    <property type="project" value="InterPro"/>
</dbReference>
<dbReference type="Proteomes" id="UP001205919">
    <property type="component" value="Unassembled WGS sequence"/>
</dbReference>
<comment type="caution">
    <text evidence="2">The sequence shown here is derived from an EMBL/GenBank/DDBJ whole genome shotgun (WGS) entry which is preliminary data.</text>
</comment>
<feature type="signal peptide" evidence="1">
    <location>
        <begin position="1"/>
        <end position="25"/>
    </location>
</feature>
<keyword evidence="1" id="KW-0732">Signal</keyword>
<dbReference type="SMART" id="SM00935">
    <property type="entry name" value="OmpH"/>
    <property type="match status" value="1"/>
</dbReference>
<gene>
    <name evidence="2" type="ORF">NE630_11910</name>
</gene>
<name>A0AAW5K5L9_9BACT</name>
<evidence type="ECO:0000313" key="3">
    <source>
        <dbReference type="Proteomes" id="UP001205919"/>
    </source>
</evidence>
<dbReference type="EMBL" id="JANFYT010000028">
    <property type="protein sequence ID" value="MCQ4815136.1"/>
    <property type="molecule type" value="Genomic_DNA"/>
</dbReference>
<dbReference type="AlphaFoldDB" id="A0AAW5K5L9"/>
<protein>
    <recommendedName>
        <fullName evidence="4">Molecular chaperone Skp</fullName>
    </recommendedName>
</protein>
<evidence type="ECO:0000256" key="1">
    <source>
        <dbReference type="SAM" id="SignalP"/>
    </source>
</evidence>
<accession>A0AAW5K5L9</accession>
<evidence type="ECO:0008006" key="4">
    <source>
        <dbReference type="Google" id="ProtNLM"/>
    </source>
</evidence>
<feature type="chain" id="PRO_5043464813" description="Molecular chaperone Skp" evidence="1">
    <location>
        <begin position="26"/>
        <end position="160"/>
    </location>
</feature>
<keyword evidence="3" id="KW-1185">Reference proteome</keyword>
<dbReference type="RefSeq" id="WP_008710751.1">
    <property type="nucleotide sequence ID" value="NZ_CABKQM010000006.1"/>
</dbReference>
<reference evidence="2 3" key="1">
    <citation type="submission" date="2022-06" db="EMBL/GenBank/DDBJ databases">
        <title>Isolation of gut microbiota from human fecal samples.</title>
        <authorList>
            <person name="Pamer E.G."/>
            <person name="Barat B."/>
            <person name="Waligurski E."/>
            <person name="Medina S."/>
            <person name="Paddock L."/>
            <person name="Mostad J."/>
        </authorList>
    </citation>
    <scope>NUCLEOTIDE SEQUENCE [LARGE SCALE GENOMIC DNA]</scope>
    <source>
        <strain evidence="2 3">DFI.9.90</strain>
    </source>
</reference>
<dbReference type="InterPro" id="IPR005632">
    <property type="entry name" value="Chaperone_Skp"/>
</dbReference>